<evidence type="ECO:0000313" key="2">
    <source>
        <dbReference type="EMBL" id="CAD7275637.1"/>
    </source>
</evidence>
<dbReference type="Proteomes" id="UP000678499">
    <property type="component" value="Unassembled WGS sequence"/>
</dbReference>
<dbReference type="AlphaFoldDB" id="A0A7R9BIE2"/>
<sequence>MVILENRKTVLQGREKPVAGNKVTDDRTRRRLWQKRQGEKLRLTSLNSPRGKNFQTRKSDSDSPVRKCGGGSNAACRRACADSVASFSVVAMTDVAQGTTGLTSRVIEADCWDPQAGKAGLRGKNIHSKWKGNFLGVINSETAVFPAQFINDHYLECVSQDRSPPVAEIFPKSSSAFSSPLVLTALQGRRLPHFRSIIAALKKSLSICAPWNSKGLLVSSTGAPRMLTKNKPKECSEFSVSEESVDCVLHDFWAVLQGTVRSTKYDEKHEIVAALVYFRQLSDVTESNLVVDKSPVPSPSIVDDSPAGLEVANDVQAAIVQHHSANSKFSSWDWAMSPLKFLRVSSLNEKNGISPTCRFLRVVTDERNASAAAQLDRLVGSQFEMVSLNFVDQPMAKKEISVVEILFRMNHRVANNYSLERKQHLQSQGRRKEKTHLSRKVPEENVRKMCFVDSEESRVAFQVTGNLFESVDTAQISTILQITRHNKRRQQERILQLVIEREALLGIPWHVPGRCPICLRGASSETIRRLIVEMQTEDIQENPQPRSRRSRSFNCADVTESRTGDEEHSAENLEGRLLRTKLSMLELQNKNLEEENATLQLLINESQSQGHTSSQPQTQRSAASFLAATSTRFLPSSRTYPSHLSSFSRNPRDVALKKYLLPLIITAVLLTDHTSTSMTDNASNPKIQRQFLQSFAPRLQELNPAEVLAFPRNGS</sequence>
<accession>A0A7R9BIE2</accession>
<proteinExistence type="predicted"/>
<name>A0A7R9BIE2_9CRUS</name>
<reference evidence="2" key="1">
    <citation type="submission" date="2020-11" db="EMBL/GenBank/DDBJ databases">
        <authorList>
            <person name="Tran Van P."/>
        </authorList>
    </citation>
    <scope>NUCLEOTIDE SEQUENCE</scope>
</reference>
<keyword evidence="3" id="KW-1185">Reference proteome</keyword>
<organism evidence="2">
    <name type="scientific">Notodromas monacha</name>
    <dbReference type="NCBI Taxonomy" id="399045"/>
    <lineage>
        <taxon>Eukaryota</taxon>
        <taxon>Metazoa</taxon>
        <taxon>Ecdysozoa</taxon>
        <taxon>Arthropoda</taxon>
        <taxon>Crustacea</taxon>
        <taxon>Oligostraca</taxon>
        <taxon>Ostracoda</taxon>
        <taxon>Podocopa</taxon>
        <taxon>Podocopida</taxon>
        <taxon>Cypridocopina</taxon>
        <taxon>Cypridoidea</taxon>
        <taxon>Cyprididae</taxon>
        <taxon>Notodromas</taxon>
    </lineage>
</organism>
<feature type="compositionally biased region" description="Basic and acidic residues" evidence="1">
    <location>
        <begin position="559"/>
        <end position="571"/>
    </location>
</feature>
<evidence type="ECO:0000313" key="3">
    <source>
        <dbReference type="Proteomes" id="UP000678499"/>
    </source>
</evidence>
<feature type="compositionally biased region" description="Polar residues" evidence="1">
    <location>
        <begin position="45"/>
        <end position="56"/>
    </location>
</feature>
<protein>
    <submittedName>
        <fullName evidence="2">Uncharacterized protein</fullName>
    </submittedName>
</protein>
<gene>
    <name evidence="2" type="ORF">NMOB1V02_LOCUS3427</name>
</gene>
<feature type="region of interest" description="Disordered" evidence="1">
    <location>
        <begin position="45"/>
        <end position="68"/>
    </location>
</feature>
<evidence type="ECO:0000256" key="1">
    <source>
        <dbReference type="SAM" id="MobiDB-lite"/>
    </source>
</evidence>
<dbReference type="EMBL" id="OA882490">
    <property type="protein sequence ID" value="CAD7275637.1"/>
    <property type="molecule type" value="Genomic_DNA"/>
</dbReference>
<feature type="region of interest" description="Disordered" evidence="1">
    <location>
        <begin position="536"/>
        <end position="571"/>
    </location>
</feature>
<dbReference type="EMBL" id="CAJPEX010000453">
    <property type="protein sequence ID" value="CAG0915789.1"/>
    <property type="molecule type" value="Genomic_DNA"/>
</dbReference>